<name>A0ACC2N7N7_9HYME</name>
<sequence>MTQTLFLSWIVWSIAVSALPLLLHVHENSSTWTSITRHLDQLTAPLVISFPQTTNNHTITTGTTPDLLYILDTIQGLRLEPGSCMITSEGLYQRRNPRRVTPLRDGLLIIWFLSEDYDRERRHSGEWRLLLVDYFQSAPEYETRDKKSCPRVVAELRLTDLLDIVDVLPNRNRKGFDLVLGERGNLPGEGLISVIRYDEQAQLQRQFDQNRNKMVIPRRVQLPGMDFHPFYTPKTVHIHLLNEPDPENGYFLVQIIPQANLLIVKRLNSNFEPIKSRTLQHSKHLEYTFDPYSADHGRFTICTFNGGSRRSFSCLILDSMLNKKVKMNIKPTELASSSSPIVHLRVRNLSNGGVLMAFASKADRRSGSFIYAQQVDSHGSSSETKIIGLVSCIIHEISIIPTDDFGEVAESRLIKMVVLSSVLAISVLLIHVKADVHKIALENVTHIVSGSFYPPTVLKLRNHLVYVSYLKEYDNIYMKIESSEILNNNNRSCEATISVPSERQFSPAVTKILGNEKLIVAFVEKDPDNTEGYKKLDDPVENYTEPIVRFNIIDFYDNCSFVNFTDQFDNGVLESYVPFTIVPYQDSFDILAKSGLHCKTNGSLCVIRYGDKGYKEMVRELDFDTVGINPAFESLHSLYEFDSTDGYVYASTQKLKLLKLDSNLKTVKEYSFKDSLLLALSILNGDVGLCFYVWTVQARYALFTGFRSYEFEFLCQLLKGLVPRVALEEELADVVVQNFSP</sequence>
<organism evidence="1 2">
    <name type="scientific">Eretmocerus hayati</name>
    <dbReference type="NCBI Taxonomy" id="131215"/>
    <lineage>
        <taxon>Eukaryota</taxon>
        <taxon>Metazoa</taxon>
        <taxon>Ecdysozoa</taxon>
        <taxon>Arthropoda</taxon>
        <taxon>Hexapoda</taxon>
        <taxon>Insecta</taxon>
        <taxon>Pterygota</taxon>
        <taxon>Neoptera</taxon>
        <taxon>Endopterygota</taxon>
        <taxon>Hymenoptera</taxon>
        <taxon>Apocrita</taxon>
        <taxon>Proctotrupomorpha</taxon>
        <taxon>Chalcidoidea</taxon>
        <taxon>Aphelinidae</taxon>
        <taxon>Aphelininae</taxon>
        <taxon>Eretmocerus</taxon>
    </lineage>
</organism>
<evidence type="ECO:0000313" key="1">
    <source>
        <dbReference type="EMBL" id="KAJ8667210.1"/>
    </source>
</evidence>
<comment type="caution">
    <text evidence="1">The sequence shown here is derived from an EMBL/GenBank/DDBJ whole genome shotgun (WGS) entry which is preliminary data.</text>
</comment>
<dbReference type="Proteomes" id="UP001239111">
    <property type="component" value="Chromosome 4"/>
</dbReference>
<protein>
    <submittedName>
        <fullName evidence="1">Uncharacterized protein</fullName>
    </submittedName>
</protein>
<accession>A0ACC2N7N7</accession>
<gene>
    <name evidence="1" type="ORF">QAD02_008872</name>
</gene>
<dbReference type="EMBL" id="CM056744">
    <property type="protein sequence ID" value="KAJ8667210.1"/>
    <property type="molecule type" value="Genomic_DNA"/>
</dbReference>
<proteinExistence type="predicted"/>
<keyword evidence="2" id="KW-1185">Reference proteome</keyword>
<reference evidence="1" key="1">
    <citation type="submission" date="2023-04" db="EMBL/GenBank/DDBJ databases">
        <title>A chromosome-level genome assembly of the parasitoid wasp Eretmocerus hayati.</title>
        <authorList>
            <person name="Zhong Y."/>
            <person name="Liu S."/>
            <person name="Liu Y."/>
        </authorList>
    </citation>
    <scope>NUCLEOTIDE SEQUENCE</scope>
    <source>
        <strain evidence="1">ZJU_SS_LIU_2023</strain>
    </source>
</reference>
<evidence type="ECO:0000313" key="2">
    <source>
        <dbReference type="Proteomes" id="UP001239111"/>
    </source>
</evidence>